<keyword evidence="3" id="KW-1185">Reference proteome</keyword>
<evidence type="ECO:0000313" key="2">
    <source>
        <dbReference type="EMBL" id="CAD7624333.1"/>
    </source>
</evidence>
<dbReference type="PANTHER" id="PTHR13054:SF2">
    <property type="entry name" value="PROTEIN DGCR6"/>
    <property type="match status" value="1"/>
</dbReference>
<dbReference type="PANTHER" id="PTHR13054">
    <property type="entry name" value="DIGEORGE SYNDROME CRITICAL REGION 6 DGCR6 FAMILY MEMBER"/>
    <property type="match status" value="1"/>
</dbReference>
<comment type="similarity">
    <text evidence="1">Belongs to the gonadal family.</text>
</comment>
<gene>
    <name evidence="2" type="ORF">OSB1V03_LOCUS4778</name>
</gene>
<evidence type="ECO:0000256" key="1">
    <source>
        <dbReference type="ARBA" id="ARBA00005939"/>
    </source>
</evidence>
<accession>A0A7R9PXF2</accession>
<sequence>MNNYLTSDTSADELIRKESLQQRHYQLQNELQQMAQELPNLYQQRMPYELLSNLANCLLDTSIGQIVTGLKDIQHITEKTLFERRMRAVGHFREMKVEQQKKHRLALQDRSMTPEMVAHEERKLDRHIDDETNKIDMKTITELDQAVSEQQLTLERAGVPGFYVTSNPTEIQLQRYILDFIVRTCTDQTQQ</sequence>
<proteinExistence type="inferred from homology"/>
<dbReference type="AlphaFoldDB" id="A0A7R9PXF2"/>
<dbReference type="EMBL" id="OC856831">
    <property type="protein sequence ID" value="CAD7624333.1"/>
    <property type="molecule type" value="Genomic_DNA"/>
</dbReference>
<dbReference type="EMBL" id="CAJPIZ010002256">
    <property type="protein sequence ID" value="CAG2104763.1"/>
    <property type="molecule type" value="Genomic_DNA"/>
</dbReference>
<dbReference type="OrthoDB" id="21617at2759"/>
<protein>
    <recommendedName>
        <fullName evidence="4">Protein DGCR6</fullName>
    </recommendedName>
</protein>
<name>A0A7R9PXF2_9ACAR</name>
<evidence type="ECO:0000313" key="3">
    <source>
        <dbReference type="Proteomes" id="UP000759131"/>
    </source>
</evidence>
<organism evidence="2">
    <name type="scientific">Medioppia subpectinata</name>
    <dbReference type="NCBI Taxonomy" id="1979941"/>
    <lineage>
        <taxon>Eukaryota</taxon>
        <taxon>Metazoa</taxon>
        <taxon>Ecdysozoa</taxon>
        <taxon>Arthropoda</taxon>
        <taxon>Chelicerata</taxon>
        <taxon>Arachnida</taxon>
        <taxon>Acari</taxon>
        <taxon>Acariformes</taxon>
        <taxon>Sarcoptiformes</taxon>
        <taxon>Oribatida</taxon>
        <taxon>Brachypylina</taxon>
        <taxon>Oppioidea</taxon>
        <taxon>Oppiidae</taxon>
        <taxon>Medioppia</taxon>
    </lineage>
</organism>
<reference evidence="2" key="1">
    <citation type="submission" date="2020-11" db="EMBL/GenBank/DDBJ databases">
        <authorList>
            <person name="Tran Van P."/>
        </authorList>
    </citation>
    <scope>NUCLEOTIDE SEQUENCE</scope>
</reference>
<evidence type="ECO:0008006" key="4">
    <source>
        <dbReference type="Google" id="ProtNLM"/>
    </source>
</evidence>
<dbReference type="Proteomes" id="UP000759131">
    <property type="component" value="Unassembled WGS sequence"/>
</dbReference>
<dbReference type="InterPro" id="IPR010849">
    <property type="entry name" value="Gonadal"/>
</dbReference>
<dbReference type="Pfam" id="PF07324">
    <property type="entry name" value="DGCR6"/>
    <property type="match status" value="1"/>
</dbReference>